<feature type="transmembrane region" description="Helical" evidence="1">
    <location>
        <begin position="191"/>
        <end position="208"/>
    </location>
</feature>
<dbReference type="GO" id="GO:0008028">
    <property type="term" value="F:monocarboxylic acid transmembrane transporter activity"/>
    <property type="evidence" value="ECO:0000318"/>
    <property type="project" value="GO_Central"/>
</dbReference>
<dbReference type="EnsemblMetazoa" id="XM_030974534">
    <property type="protein sequence ID" value="XP_030830394"/>
    <property type="gene ID" value="LOC105442956"/>
</dbReference>
<dbReference type="Proteomes" id="UP000007110">
    <property type="component" value="Unassembled WGS sequence"/>
</dbReference>
<protein>
    <submittedName>
        <fullName evidence="2">Uncharacterized protein</fullName>
    </submittedName>
</protein>
<feature type="transmembrane region" description="Helical" evidence="1">
    <location>
        <begin position="20"/>
        <end position="44"/>
    </location>
</feature>
<sequence>MGNTAGALITPYIVERSLEAYGYVGAMLILGGISLHAIPASVALRNPPKTPMRSSNPEREAKALILDEERSSKRHLRKTRQPTNSNHMITEDNQQNRPAVFLERHDDTIKQKFKKLVQSCIFIQEPLMTISFASIFFTHFGFDSWVLFLVSRAEWHGIPSSDAVLLSTLAGAGGIIGRLVYIAFIYFGANAIFLSFIFNMISAITFLMDPLITTFPEMCVVAFIQGWCLFSCQVSTSAYPKYAASDKNFTLYAGIQGLMAGLGAIVGGFMSGLIKDASQSFTTVFLVLGAVFTVNSMTTLLFFVAHRRKRALPSPCGD</sequence>
<name>A0A7M7N4E2_STRPU</name>
<feature type="transmembrane region" description="Helical" evidence="1">
    <location>
        <begin position="162"/>
        <end position="184"/>
    </location>
</feature>
<dbReference type="Gene3D" id="1.20.1250.20">
    <property type="entry name" value="MFS general substrate transporter like domains"/>
    <property type="match status" value="1"/>
</dbReference>
<organism evidence="2 3">
    <name type="scientific">Strongylocentrotus purpuratus</name>
    <name type="common">Purple sea urchin</name>
    <dbReference type="NCBI Taxonomy" id="7668"/>
    <lineage>
        <taxon>Eukaryota</taxon>
        <taxon>Metazoa</taxon>
        <taxon>Echinodermata</taxon>
        <taxon>Eleutherozoa</taxon>
        <taxon>Echinozoa</taxon>
        <taxon>Echinoidea</taxon>
        <taxon>Euechinoidea</taxon>
        <taxon>Echinacea</taxon>
        <taxon>Camarodonta</taxon>
        <taxon>Echinidea</taxon>
        <taxon>Strongylocentrotidae</taxon>
        <taxon>Strongylocentrotus</taxon>
    </lineage>
</organism>
<dbReference type="RefSeq" id="XP_030830394.1">
    <property type="nucleotide sequence ID" value="XM_030974534.1"/>
</dbReference>
<dbReference type="KEGG" id="spu:105442956"/>
<evidence type="ECO:0000313" key="2">
    <source>
        <dbReference type="EnsemblMetazoa" id="XP_030830394"/>
    </source>
</evidence>
<dbReference type="FunFam" id="1.20.1250.20:FF:000517">
    <property type="entry name" value="Uncharacterized protein"/>
    <property type="match status" value="1"/>
</dbReference>
<dbReference type="GO" id="GO:0005886">
    <property type="term" value="C:plasma membrane"/>
    <property type="evidence" value="ECO:0000318"/>
    <property type="project" value="GO_Central"/>
</dbReference>
<evidence type="ECO:0000256" key="1">
    <source>
        <dbReference type="SAM" id="Phobius"/>
    </source>
</evidence>
<dbReference type="GeneID" id="105442956"/>
<evidence type="ECO:0000313" key="3">
    <source>
        <dbReference type="Proteomes" id="UP000007110"/>
    </source>
</evidence>
<keyword evidence="1" id="KW-0812">Transmembrane</keyword>
<keyword evidence="3" id="KW-1185">Reference proteome</keyword>
<proteinExistence type="predicted"/>
<dbReference type="PANTHER" id="PTHR11360">
    <property type="entry name" value="MONOCARBOXYLATE TRANSPORTER"/>
    <property type="match status" value="1"/>
</dbReference>
<feature type="transmembrane region" description="Helical" evidence="1">
    <location>
        <begin position="251"/>
        <end position="274"/>
    </location>
</feature>
<dbReference type="InterPro" id="IPR050327">
    <property type="entry name" value="Proton-linked_MCT"/>
</dbReference>
<dbReference type="SUPFAM" id="SSF103473">
    <property type="entry name" value="MFS general substrate transporter"/>
    <property type="match status" value="1"/>
</dbReference>
<feature type="transmembrane region" description="Helical" evidence="1">
    <location>
        <begin position="280"/>
        <end position="304"/>
    </location>
</feature>
<reference evidence="3" key="1">
    <citation type="submission" date="2015-02" db="EMBL/GenBank/DDBJ databases">
        <title>Genome sequencing for Strongylocentrotus purpuratus.</title>
        <authorList>
            <person name="Murali S."/>
            <person name="Liu Y."/>
            <person name="Vee V."/>
            <person name="English A."/>
            <person name="Wang M."/>
            <person name="Skinner E."/>
            <person name="Han Y."/>
            <person name="Muzny D.M."/>
            <person name="Worley K.C."/>
            <person name="Gibbs R.A."/>
        </authorList>
    </citation>
    <scope>NUCLEOTIDE SEQUENCE</scope>
</reference>
<accession>A0A7M7N4E2</accession>
<keyword evidence="1" id="KW-0472">Membrane</keyword>
<reference evidence="2" key="2">
    <citation type="submission" date="2021-01" db="UniProtKB">
        <authorList>
            <consortium name="EnsemblMetazoa"/>
        </authorList>
    </citation>
    <scope>IDENTIFICATION</scope>
</reference>
<dbReference type="InterPro" id="IPR036259">
    <property type="entry name" value="MFS_trans_sf"/>
</dbReference>
<dbReference type="AlphaFoldDB" id="A0A7M7N4E2"/>
<keyword evidence="1" id="KW-1133">Transmembrane helix</keyword>
<feature type="transmembrane region" description="Helical" evidence="1">
    <location>
        <begin position="120"/>
        <end position="142"/>
    </location>
</feature>
<dbReference type="InParanoid" id="A0A7M7N4E2"/>
<dbReference type="PANTHER" id="PTHR11360:SF303">
    <property type="entry name" value="MAJOR FACILITATOR SUPERFAMILY (MFS) PROFILE DOMAIN-CONTAINING PROTEIN"/>
    <property type="match status" value="1"/>
</dbReference>
<dbReference type="OMA" id="MTISFAS"/>